<dbReference type="GO" id="GO:0005975">
    <property type="term" value="P:carbohydrate metabolic process"/>
    <property type="evidence" value="ECO:0007669"/>
    <property type="project" value="InterPro"/>
</dbReference>
<feature type="transmembrane region" description="Helical" evidence="1">
    <location>
        <begin position="12"/>
        <end position="31"/>
    </location>
</feature>
<dbReference type="EMBL" id="FNQE01000009">
    <property type="protein sequence ID" value="SDY84773.1"/>
    <property type="molecule type" value="Genomic_DNA"/>
</dbReference>
<dbReference type="OrthoDB" id="9806342at2"/>
<dbReference type="PANTHER" id="PTHR10587:SF80">
    <property type="entry name" value="CHITOOLIGOSACCHARIDE DEACETYLASE"/>
    <property type="match status" value="1"/>
</dbReference>
<evidence type="ECO:0000259" key="2">
    <source>
        <dbReference type="PROSITE" id="PS51677"/>
    </source>
</evidence>
<keyword evidence="1" id="KW-1133">Transmembrane helix</keyword>
<dbReference type="AlphaFoldDB" id="A0A1H3N7Q4"/>
<gene>
    <name evidence="3" type="ORF">SAMN05660462_01041</name>
</gene>
<sequence>MKLIYIRYNTIFMVLIVTLLIIVSILFAVNYSRKTNETFFNDDIYYKGTKEEKIMAFACNVDWGNECIPHMLQIFDNYEIKITFFPTGRWAEKNPELLKKIFEKGHEIGNHGYFHKDYNLLNYEDNRKEIEKADIIITEIIGTKAKYFAPPSGAYNNDTIKAAKDLGYKIIMWSIDTIDWRKDSTKDKIINRVVSKHHNSAIVLMHPKEETVKALPIIIHNLKEKGYRIGTISDIMN</sequence>
<accession>A0A1H3N7Q4</accession>
<proteinExistence type="predicted"/>
<dbReference type="InterPro" id="IPR050248">
    <property type="entry name" value="Polysacc_deacetylase_ArnD"/>
</dbReference>
<name>A0A1H3N7Q4_9FIRM</name>
<keyword evidence="4" id="KW-1185">Reference proteome</keyword>
<dbReference type="CDD" id="cd10950">
    <property type="entry name" value="CE4_BsYlxY_like"/>
    <property type="match status" value="1"/>
</dbReference>
<dbReference type="GO" id="GO:0016810">
    <property type="term" value="F:hydrolase activity, acting on carbon-nitrogen (but not peptide) bonds"/>
    <property type="evidence" value="ECO:0007669"/>
    <property type="project" value="InterPro"/>
</dbReference>
<dbReference type="SUPFAM" id="SSF88713">
    <property type="entry name" value="Glycoside hydrolase/deacetylase"/>
    <property type="match status" value="1"/>
</dbReference>
<evidence type="ECO:0000256" key="1">
    <source>
        <dbReference type="SAM" id="Phobius"/>
    </source>
</evidence>
<dbReference type="Proteomes" id="UP000198625">
    <property type="component" value="Unassembled WGS sequence"/>
</dbReference>
<dbReference type="PROSITE" id="PS51677">
    <property type="entry name" value="NODB"/>
    <property type="match status" value="1"/>
</dbReference>
<dbReference type="PANTHER" id="PTHR10587">
    <property type="entry name" value="GLYCOSYL TRANSFERASE-RELATED"/>
    <property type="match status" value="1"/>
</dbReference>
<keyword evidence="1" id="KW-0812">Transmembrane</keyword>
<dbReference type="InterPro" id="IPR011330">
    <property type="entry name" value="Glyco_hydro/deAcase_b/a-brl"/>
</dbReference>
<dbReference type="RefSeq" id="WP_091728157.1">
    <property type="nucleotide sequence ID" value="NZ_FNQE01000009.1"/>
</dbReference>
<dbReference type="STRING" id="415015.SAMN05660462_01041"/>
<keyword evidence="1" id="KW-0472">Membrane</keyword>
<dbReference type="GO" id="GO:0016020">
    <property type="term" value="C:membrane"/>
    <property type="evidence" value="ECO:0007669"/>
    <property type="project" value="TreeGrafter"/>
</dbReference>
<protein>
    <submittedName>
        <fullName evidence="3">Polysaccharide deacetylase family sporulation protein PdaB</fullName>
    </submittedName>
</protein>
<evidence type="ECO:0000313" key="3">
    <source>
        <dbReference type="EMBL" id="SDY84773.1"/>
    </source>
</evidence>
<feature type="domain" description="NodB homology" evidence="2">
    <location>
        <begin position="53"/>
        <end position="230"/>
    </location>
</feature>
<reference evidence="4" key="1">
    <citation type="submission" date="2016-10" db="EMBL/GenBank/DDBJ databases">
        <authorList>
            <person name="Varghese N."/>
            <person name="Submissions S."/>
        </authorList>
    </citation>
    <scope>NUCLEOTIDE SEQUENCE [LARGE SCALE GENOMIC DNA]</scope>
    <source>
        <strain evidence="4">DSM 21650</strain>
    </source>
</reference>
<dbReference type="Pfam" id="PF01522">
    <property type="entry name" value="Polysacc_deac_1"/>
    <property type="match status" value="1"/>
</dbReference>
<dbReference type="Gene3D" id="3.20.20.370">
    <property type="entry name" value="Glycoside hydrolase/deacetylase"/>
    <property type="match status" value="1"/>
</dbReference>
<dbReference type="InterPro" id="IPR002509">
    <property type="entry name" value="NODB_dom"/>
</dbReference>
<evidence type="ECO:0000313" key="4">
    <source>
        <dbReference type="Proteomes" id="UP000198625"/>
    </source>
</evidence>
<organism evidence="3 4">
    <name type="scientific">Proteiniborus ethanoligenes</name>
    <dbReference type="NCBI Taxonomy" id="415015"/>
    <lineage>
        <taxon>Bacteria</taxon>
        <taxon>Bacillati</taxon>
        <taxon>Bacillota</taxon>
        <taxon>Clostridia</taxon>
        <taxon>Eubacteriales</taxon>
        <taxon>Proteiniborus</taxon>
    </lineage>
</organism>